<evidence type="ECO:0000259" key="4">
    <source>
        <dbReference type="Pfam" id="PF00384"/>
    </source>
</evidence>
<dbReference type="SUPFAM" id="SSF53706">
    <property type="entry name" value="Formate dehydrogenase/DMSO reductase, domains 1-3"/>
    <property type="match status" value="1"/>
</dbReference>
<dbReference type="Gene3D" id="2.40.40.20">
    <property type="match status" value="1"/>
</dbReference>
<keyword evidence="3" id="KW-0411">Iron-sulfur</keyword>
<evidence type="ECO:0000256" key="1">
    <source>
        <dbReference type="ARBA" id="ARBA00022723"/>
    </source>
</evidence>
<dbReference type="KEGG" id="sinu:IMZ28_08000"/>
<dbReference type="Gene3D" id="3.30.2070.10">
    <property type="entry name" value="Formate dehydrogenase/DMSO reductase"/>
    <property type="match status" value="1"/>
</dbReference>
<sequence length="600" mass="67885">MINTACGLDCYDACRIIADKEKFPKLSGDKVHPAGNGALCALLNKSMHEAERIVKPRVDGKEVSTEEAMSAVAEAFKTERSLLWRGSGNLGVMQEVTNLFMEKTGGSLTHGSLCDAAGEAGILQSRGIHRNLPLEQIEKADTVVVWGRNITVTNAHIMPFLEGKSLVVIDPVRTAIAKQADLHMQIEPRMDYYVAILLARFVFMEDGDDTEWLEEFAPEHEDFYDYTREHRIKAILEHIGTDLGEMGRVLEYLRDKKVVFLVGAGVQKYSTGSYVLQAIDALAAVLGLFGREGCGVHYMGTSKLGFENPFKVDTTSVPKATTNFSYFDTVLVQGGNPAASMPDTSRVLKELKEVDNLIYFGLYENETSKLARIVIPARNFFEKEDVRLSYGHHYVERMNKVVESDIGISEYDFTKYLFDAFGFKGLESESHYINFWLEQCKEENGYLYSPGYHPCPYEDGFGEEGDEEFEFIDDYDDDFINPKRFRKHRKQSKNKKPDETFWLLSPKSAKSLNTQFYRDNRVQVHPDTGFKEGEKVRLTSEHGEYDFIVHLNEDIRTNCVVVTNNTVGVNYLTPAILSDEGHNACYQEVKVTIEKMDSDS</sequence>
<protein>
    <submittedName>
        <fullName evidence="5">Molybdopterin-dependent oxidoreductase</fullName>
    </submittedName>
</protein>
<name>A0A7M1S6N0_9BACT</name>
<proteinExistence type="predicted"/>
<evidence type="ECO:0000256" key="3">
    <source>
        <dbReference type="ARBA" id="ARBA00023014"/>
    </source>
</evidence>
<dbReference type="AlphaFoldDB" id="A0A7M1S6N0"/>
<evidence type="ECO:0000313" key="6">
    <source>
        <dbReference type="Proteomes" id="UP000595074"/>
    </source>
</evidence>
<dbReference type="Pfam" id="PF00384">
    <property type="entry name" value="Molybdopterin"/>
    <property type="match status" value="1"/>
</dbReference>
<dbReference type="Gene3D" id="3.40.50.740">
    <property type="match status" value="1"/>
</dbReference>
<dbReference type="EMBL" id="CP063164">
    <property type="protein sequence ID" value="QOR63018.1"/>
    <property type="molecule type" value="Genomic_DNA"/>
</dbReference>
<gene>
    <name evidence="5" type="ORF">IMZ28_08000</name>
</gene>
<reference evidence="5 6" key="1">
    <citation type="submission" date="2020-10" db="EMBL/GenBank/DDBJ databases">
        <title>The genome of sulfurovum sp.</title>
        <authorList>
            <person name="Xie S."/>
            <person name="Shao Z."/>
            <person name="Jiang L."/>
        </authorList>
    </citation>
    <scope>NUCLEOTIDE SEQUENCE [LARGE SCALE GENOMIC DNA]</scope>
    <source>
        <strain evidence="5 6">ST-419</strain>
    </source>
</reference>
<dbReference type="InterPro" id="IPR050612">
    <property type="entry name" value="Prok_Mopterin_Oxidored"/>
</dbReference>
<dbReference type="GO" id="GO:0016491">
    <property type="term" value="F:oxidoreductase activity"/>
    <property type="evidence" value="ECO:0007669"/>
    <property type="project" value="InterPro"/>
</dbReference>
<keyword evidence="2" id="KW-0408">Iron</keyword>
<dbReference type="Proteomes" id="UP000595074">
    <property type="component" value="Chromosome"/>
</dbReference>
<dbReference type="GO" id="GO:0046872">
    <property type="term" value="F:metal ion binding"/>
    <property type="evidence" value="ECO:0007669"/>
    <property type="project" value="UniProtKB-KW"/>
</dbReference>
<keyword evidence="6" id="KW-1185">Reference proteome</keyword>
<dbReference type="InterPro" id="IPR009010">
    <property type="entry name" value="Asp_de-COase-like_dom_sf"/>
</dbReference>
<feature type="domain" description="Molybdopterin oxidoreductase" evidence="4">
    <location>
        <begin position="61"/>
        <end position="404"/>
    </location>
</feature>
<dbReference type="GO" id="GO:0051536">
    <property type="term" value="F:iron-sulfur cluster binding"/>
    <property type="evidence" value="ECO:0007669"/>
    <property type="project" value="UniProtKB-KW"/>
</dbReference>
<evidence type="ECO:0000256" key="2">
    <source>
        <dbReference type="ARBA" id="ARBA00023004"/>
    </source>
</evidence>
<dbReference type="InterPro" id="IPR006656">
    <property type="entry name" value="Mopterin_OxRdtase"/>
</dbReference>
<dbReference type="PANTHER" id="PTHR43742">
    <property type="entry name" value="TRIMETHYLAMINE-N-OXIDE REDUCTASE"/>
    <property type="match status" value="1"/>
</dbReference>
<accession>A0A7M1S6N0</accession>
<evidence type="ECO:0000313" key="5">
    <source>
        <dbReference type="EMBL" id="QOR63018.1"/>
    </source>
</evidence>
<dbReference type="SUPFAM" id="SSF50692">
    <property type="entry name" value="ADC-like"/>
    <property type="match status" value="1"/>
</dbReference>
<keyword evidence="1" id="KW-0479">Metal-binding</keyword>
<organism evidence="5 6">
    <name type="scientific">Sulfurovum indicum</name>
    <dbReference type="NCBI Taxonomy" id="2779528"/>
    <lineage>
        <taxon>Bacteria</taxon>
        <taxon>Pseudomonadati</taxon>
        <taxon>Campylobacterota</taxon>
        <taxon>Epsilonproteobacteria</taxon>
        <taxon>Campylobacterales</taxon>
        <taxon>Sulfurovaceae</taxon>
        <taxon>Sulfurovum</taxon>
    </lineage>
</organism>
<dbReference type="Gene3D" id="3.40.228.10">
    <property type="entry name" value="Dimethylsulfoxide Reductase, domain 2"/>
    <property type="match status" value="1"/>
</dbReference>
<dbReference type="PANTHER" id="PTHR43742:SF6">
    <property type="entry name" value="OXIDOREDUCTASE YYAE-RELATED"/>
    <property type="match status" value="1"/>
</dbReference>